<feature type="compositionally biased region" description="Pro residues" evidence="1">
    <location>
        <begin position="61"/>
        <end position="70"/>
    </location>
</feature>
<feature type="region of interest" description="Disordered" evidence="1">
    <location>
        <begin position="1"/>
        <end position="28"/>
    </location>
</feature>
<feature type="compositionally biased region" description="Basic and acidic residues" evidence="1">
    <location>
        <begin position="1"/>
        <end position="18"/>
    </location>
</feature>
<dbReference type="EMBL" id="CP144754">
    <property type="protein sequence ID" value="WVZ98937.1"/>
    <property type="molecule type" value="Genomic_DNA"/>
</dbReference>
<name>A0AAQ3XJG4_PASNO</name>
<proteinExistence type="predicted"/>
<evidence type="ECO:0000313" key="3">
    <source>
        <dbReference type="Proteomes" id="UP001341281"/>
    </source>
</evidence>
<feature type="non-terminal residue" evidence="2">
    <location>
        <position position="110"/>
    </location>
</feature>
<feature type="region of interest" description="Disordered" evidence="1">
    <location>
        <begin position="46"/>
        <end position="110"/>
    </location>
</feature>
<feature type="compositionally biased region" description="Gly residues" evidence="1">
    <location>
        <begin position="75"/>
        <end position="85"/>
    </location>
</feature>
<gene>
    <name evidence="2" type="ORF">U9M48_044307</name>
</gene>
<accession>A0AAQ3XJG4</accession>
<dbReference type="AlphaFoldDB" id="A0AAQ3XJG4"/>
<dbReference type="Proteomes" id="UP001341281">
    <property type="component" value="Chromosome 10"/>
</dbReference>
<sequence length="110" mass="11367">VGVRARELEESDFPRGHVDSTGGSRSAVPTLLLSVPAAGGLRWAAPTHPPTTAELSFRPFPGSPHNPPPGFAVTGRGGGGWGKAGIPGLRFRATPAPGRRPQQPAEMVSQ</sequence>
<evidence type="ECO:0000256" key="1">
    <source>
        <dbReference type="SAM" id="MobiDB-lite"/>
    </source>
</evidence>
<organism evidence="2 3">
    <name type="scientific">Paspalum notatum var. saurae</name>
    <dbReference type="NCBI Taxonomy" id="547442"/>
    <lineage>
        <taxon>Eukaryota</taxon>
        <taxon>Viridiplantae</taxon>
        <taxon>Streptophyta</taxon>
        <taxon>Embryophyta</taxon>
        <taxon>Tracheophyta</taxon>
        <taxon>Spermatophyta</taxon>
        <taxon>Magnoliopsida</taxon>
        <taxon>Liliopsida</taxon>
        <taxon>Poales</taxon>
        <taxon>Poaceae</taxon>
        <taxon>PACMAD clade</taxon>
        <taxon>Panicoideae</taxon>
        <taxon>Andropogonodae</taxon>
        <taxon>Paspaleae</taxon>
        <taxon>Paspalinae</taxon>
        <taxon>Paspalum</taxon>
    </lineage>
</organism>
<keyword evidence="3" id="KW-1185">Reference proteome</keyword>
<reference evidence="2 3" key="1">
    <citation type="submission" date="2024-02" db="EMBL/GenBank/DDBJ databases">
        <title>High-quality chromosome-scale genome assembly of Pensacola bahiagrass (Paspalum notatum Flugge var. saurae).</title>
        <authorList>
            <person name="Vega J.M."/>
            <person name="Podio M."/>
            <person name="Orjuela J."/>
            <person name="Siena L.A."/>
            <person name="Pessino S.C."/>
            <person name="Combes M.C."/>
            <person name="Mariac C."/>
            <person name="Albertini E."/>
            <person name="Pupilli F."/>
            <person name="Ortiz J.P.A."/>
            <person name="Leblanc O."/>
        </authorList>
    </citation>
    <scope>NUCLEOTIDE SEQUENCE [LARGE SCALE GENOMIC DNA]</scope>
    <source>
        <strain evidence="2">R1</strain>
        <tissue evidence="2">Leaf</tissue>
    </source>
</reference>
<evidence type="ECO:0000313" key="2">
    <source>
        <dbReference type="EMBL" id="WVZ98937.1"/>
    </source>
</evidence>
<protein>
    <submittedName>
        <fullName evidence="2">Uncharacterized protein</fullName>
    </submittedName>
</protein>